<dbReference type="STRING" id="3476.A0A2P5A9F9"/>
<evidence type="ECO:0000313" key="1">
    <source>
        <dbReference type="EMBL" id="PON33172.1"/>
    </source>
</evidence>
<dbReference type="EMBL" id="JXTB01000753">
    <property type="protein sequence ID" value="PON33172.1"/>
    <property type="molecule type" value="Genomic_DNA"/>
</dbReference>
<gene>
    <name evidence="1" type="ORF">PanWU01x14_355030</name>
</gene>
<reference evidence="2" key="1">
    <citation type="submission" date="2016-06" db="EMBL/GenBank/DDBJ databases">
        <title>Parallel loss of symbiosis genes in relatives of nitrogen-fixing non-legume Parasponia.</title>
        <authorList>
            <person name="Van Velzen R."/>
            <person name="Holmer R."/>
            <person name="Bu F."/>
            <person name="Rutten L."/>
            <person name="Van Zeijl A."/>
            <person name="Liu W."/>
            <person name="Santuari L."/>
            <person name="Cao Q."/>
            <person name="Sharma T."/>
            <person name="Shen D."/>
            <person name="Roswanjaya Y."/>
            <person name="Wardhani T."/>
            <person name="Kalhor M.S."/>
            <person name="Jansen J."/>
            <person name="Van den Hoogen J."/>
            <person name="Gungor B."/>
            <person name="Hartog M."/>
            <person name="Hontelez J."/>
            <person name="Verver J."/>
            <person name="Yang W.-C."/>
            <person name="Schijlen E."/>
            <person name="Repin R."/>
            <person name="Schilthuizen M."/>
            <person name="Schranz E."/>
            <person name="Heidstra R."/>
            <person name="Miyata K."/>
            <person name="Fedorova E."/>
            <person name="Kohlen W."/>
            <person name="Bisseling T."/>
            <person name="Smit S."/>
            <person name="Geurts R."/>
        </authorList>
    </citation>
    <scope>NUCLEOTIDE SEQUENCE [LARGE SCALE GENOMIC DNA]</scope>
    <source>
        <strain evidence="2">cv. WU1-14</strain>
    </source>
</reference>
<feature type="non-terminal residue" evidence="1">
    <location>
        <position position="283"/>
    </location>
</feature>
<name>A0A2P5A9F9_PARAD</name>
<sequence>MELVFVSSISREFKMQLLGLLESLKGITTEVVPSQCIRKLYESGGIQLINKSDPQQLSQFGAHFIAATDQPEACNFAAFVPSGENGPLQRAEWIKFLASFANLEDRANRVYNDIKENYLCLSNVSLSRTSPFKPIVAWMEYNKGIWYFAKETYKLKYVEDAGGENVDDSINKMSYNISNSDDLEQLHAILCTLDVIIDETFTSDPVAYNLSSFLKNTNVEDHSCFAFLTNQTLWRYDKMIPNSNTLDWYNGAVSQPQLVLGDLIEILFPSGNYTTTYFRNIAK</sequence>
<dbReference type="Proteomes" id="UP000237105">
    <property type="component" value="Unassembled WGS sequence"/>
</dbReference>
<proteinExistence type="predicted"/>
<keyword evidence="2" id="KW-1185">Reference proteome</keyword>
<protein>
    <submittedName>
        <fullName evidence="1">Uncharacterized protein</fullName>
    </submittedName>
</protein>
<dbReference type="PANTHER" id="PTHR38360:SF1">
    <property type="entry name" value="F12P19.7"/>
    <property type="match status" value="1"/>
</dbReference>
<comment type="caution">
    <text evidence="1">The sequence shown here is derived from an EMBL/GenBank/DDBJ whole genome shotgun (WGS) entry which is preliminary data.</text>
</comment>
<dbReference type="SUPFAM" id="SSF53807">
    <property type="entry name" value="Helical backbone' metal receptor"/>
    <property type="match status" value="1"/>
</dbReference>
<organism evidence="1 2">
    <name type="scientific">Parasponia andersonii</name>
    <name type="common">Sponia andersonii</name>
    <dbReference type="NCBI Taxonomy" id="3476"/>
    <lineage>
        <taxon>Eukaryota</taxon>
        <taxon>Viridiplantae</taxon>
        <taxon>Streptophyta</taxon>
        <taxon>Embryophyta</taxon>
        <taxon>Tracheophyta</taxon>
        <taxon>Spermatophyta</taxon>
        <taxon>Magnoliopsida</taxon>
        <taxon>eudicotyledons</taxon>
        <taxon>Gunneridae</taxon>
        <taxon>Pentapetalae</taxon>
        <taxon>rosids</taxon>
        <taxon>fabids</taxon>
        <taxon>Rosales</taxon>
        <taxon>Cannabaceae</taxon>
        <taxon>Parasponia</taxon>
    </lineage>
</organism>
<evidence type="ECO:0000313" key="2">
    <source>
        <dbReference type="Proteomes" id="UP000237105"/>
    </source>
</evidence>
<accession>A0A2P5A9F9</accession>
<dbReference type="PANTHER" id="PTHR38360">
    <property type="entry name" value="OS03G0120000 PROTEIN"/>
    <property type="match status" value="1"/>
</dbReference>
<dbReference type="OrthoDB" id="409848at2759"/>
<dbReference type="AlphaFoldDB" id="A0A2P5A9F9"/>